<comment type="catalytic activity">
    <reaction evidence="7">
        <text>L-cysteinyl-[protein] + hexadecanoyl-CoA = S-hexadecanoyl-L-cysteinyl-[protein] + CoA</text>
        <dbReference type="Rhea" id="RHEA:36683"/>
        <dbReference type="Rhea" id="RHEA-COMP:10131"/>
        <dbReference type="Rhea" id="RHEA-COMP:11032"/>
        <dbReference type="ChEBI" id="CHEBI:29950"/>
        <dbReference type="ChEBI" id="CHEBI:57287"/>
        <dbReference type="ChEBI" id="CHEBI:57379"/>
        <dbReference type="ChEBI" id="CHEBI:74151"/>
        <dbReference type="EC" id="2.3.1.225"/>
    </reaction>
</comment>
<gene>
    <name evidence="9" type="ORF">MONBRDRAFT_23154</name>
</gene>
<comment type="subcellular location">
    <subcellularLocation>
        <location evidence="1">Membrane</location>
        <topology evidence="1">Multi-pass membrane protein</topology>
    </subcellularLocation>
</comment>
<name>A9URC3_MONBE</name>
<dbReference type="EC" id="2.3.1.225" evidence="7"/>
<sequence>MGLTADFAIVVMTLIVAVVIGPLALEIFFTIADGCGYNLRATRWGLRLSGILAKGSDVGEYCVAAATVVMVGLPIYLHYTEYIPFWRATAHRHYMELFLYHVLPSFWINSNIASNYIMSRDCLACTMPLMLMLMPAGDCFVAVLNADHVEEKHARQSTEKQTNKPHRVCGVCRLPKPPRTHHCSSCKRCIVRMDHHCPFTVGCVGEGNNHFFFMFIFYAWVATVYATWLSLHPYQYCLQTETAAELDATPCNDWTHAKPRLLFLSLASLAIMSAFLFFIMVLRSLDRTIIEFLSFQSANRRRELLDAYRPRGFWINHQRLLGPVQYWWRWLLPLPFLHRAIPPYHPAPPPLAR</sequence>
<comment type="domain">
    <text evidence="7">The DHHC domain is required for palmitoyltransferase activity.</text>
</comment>
<reference evidence="9 10" key="1">
    <citation type="journal article" date="2008" name="Nature">
        <title>The genome of the choanoflagellate Monosiga brevicollis and the origin of metazoans.</title>
        <authorList>
            <consortium name="JGI Sequencing"/>
            <person name="King N."/>
            <person name="Westbrook M.J."/>
            <person name="Young S.L."/>
            <person name="Kuo A."/>
            <person name="Abedin M."/>
            <person name="Chapman J."/>
            <person name="Fairclough S."/>
            <person name="Hellsten U."/>
            <person name="Isogai Y."/>
            <person name="Letunic I."/>
            <person name="Marr M."/>
            <person name="Pincus D."/>
            <person name="Putnam N."/>
            <person name="Rokas A."/>
            <person name="Wright K.J."/>
            <person name="Zuzow R."/>
            <person name="Dirks W."/>
            <person name="Good M."/>
            <person name="Goodstein D."/>
            <person name="Lemons D."/>
            <person name="Li W."/>
            <person name="Lyons J.B."/>
            <person name="Morris A."/>
            <person name="Nichols S."/>
            <person name="Richter D.J."/>
            <person name="Salamov A."/>
            <person name="Bork P."/>
            <person name="Lim W.A."/>
            <person name="Manning G."/>
            <person name="Miller W.T."/>
            <person name="McGinnis W."/>
            <person name="Shapiro H."/>
            <person name="Tjian R."/>
            <person name="Grigoriev I.V."/>
            <person name="Rokhsar D."/>
        </authorList>
    </citation>
    <scope>NUCLEOTIDE SEQUENCE [LARGE SCALE GENOMIC DNA]</scope>
    <source>
        <strain evidence="10">MX1 / ATCC 50154</strain>
    </source>
</reference>
<evidence type="ECO:0000256" key="6">
    <source>
        <dbReference type="ARBA" id="ARBA00023315"/>
    </source>
</evidence>
<evidence type="ECO:0000256" key="5">
    <source>
        <dbReference type="ARBA" id="ARBA00023136"/>
    </source>
</evidence>
<evidence type="ECO:0000256" key="1">
    <source>
        <dbReference type="ARBA" id="ARBA00004141"/>
    </source>
</evidence>
<keyword evidence="10" id="KW-1185">Reference proteome</keyword>
<feature type="domain" description="Palmitoyltransferase DHHC" evidence="8">
    <location>
        <begin position="163"/>
        <end position="293"/>
    </location>
</feature>
<keyword evidence="5 7" id="KW-0472">Membrane</keyword>
<keyword evidence="4 7" id="KW-1133">Transmembrane helix</keyword>
<protein>
    <recommendedName>
        <fullName evidence="7">Palmitoyltransferase</fullName>
        <ecNumber evidence="7">2.3.1.225</ecNumber>
    </recommendedName>
</protein>
<keyword evidence="6 7" id="KW-0012">Acyltransferase</keyword>
<feature type="transmembrane region" description="Helical" evidence="7">
    <location>
        <begin position="211"/>
        <end position="231"/>
    </location>
</feature>
<keyword evidence="3 7" id="KW-0812">Transmembrane</keyword>
<dbReference type="InParanoid" id="A9URC3"/>
<dbReference type="InterPro" id="IPR039859">
    <property type="entry name" value="PFA4/ZDH16/20/ERF2-like"/>
</dbReference>
<dbReference type="PANTHER" id="PTHR12246">
    <property type="entry name" value="PALMITOYLTRANSFERASE ZDHHC16"/>
    <property type="match status" value="1"/>
</dbReference>
<evidence type="ECO:0000256" key="4">
    <source>
        <dbReference type="ARBA" id="ARBA00022989"/>
    </source>
</evidence>
<evidence type="ECO:0000256" key="7">
    <source>
        <dbReference type="RuleBase" id="RU079119"/>
    </source>
</evidence>
<feature type="transmembrane region" description="Helical" evidence="7">
    <location>
        <begin position="262"/>
        <end position="282"/>
    </location>
</feature>
<keyword evidence="2 7" id="KW-0808">Transferase</keyword>
<dbReference type="eggNOG" id="KOG1311">
    <property type="taxonomic scope" value="Eukaryota"/>
</dbReference>
<dbReference type="RefSeq" id="XP_001743504.1">
    <property type="nucleotide sequence ID" value="XM_001743452.1"/>
</dbReference>
<feature type="transmembrane region" description="Helical" evidence="7">
    <location>
        <begin position="58"/>
        <end position="77"/>
    </location>
</feature>
<proteinExistence type="inferred from homology"/>
<dbReference type="OMA" id="CPFTANC"/>
<feature type="transmembrane region" description="Helical" evidence="7">
    <location>
        <begin position="7"/>
        <end position="32"/>
    </location>
</feature>
<dbReference type="GO" id="GO:0016020">
    <property type="term" value="C:membrane"/>
    <property type="evidence" value="ECO:0007669"/>
    <property type="project" value="UniProtKB-SubCell"/>
</dbReference>
<evidence type="ECO:0000313" key="9">
    <source>
        <dbReference type="EMBL" id="EDQ92218.1"/>
    </source>
</evidence>
<dbReference type="GeneID" id="5888609"/>
<dbReference type="GO" id="GO:0006612">
    <property type="term" value="P:protein targeting to membrane"/>
    <property type="evidence" value="ECO:0000318"/>
    <property type="project" value="GO_Central"/>
</dbReference>
<dbReference type="GO" id="GO:0019706">
    <property type="term" value="F:protein-cysteine S-palmitoyltransferase activity"/>
    <property type="evidence" value="ECO:0000318"/>
    <property type="project" value="GO_Central"/>
</dbReference>
<comment type="similarity">
    <text evidence="7">Belongs to the DHHC palmitoyltransferase family.</text>
</comment>
<evidence type="ECO:0000256" key="3">
    <source>
        <dbReference type="ARBA" id="ARBA00022692"/>
    </source>
</evidence>
<dbReference type="AlphaFoldDB" id="A9URC3"/>
<dbReference type="InterPro" id="IPR001594">
    <property type="entry name" value="Palmitoyltrfase_DHHC"/>
</dbReference>
<dbReference type="PROSITE" id="PS50216">
    <property type="entry name" value="DHHC"/>
    <property type="match status" value="1"/>
</dbReference>
<dbReference type="STRING" id="81824.A9URC3"/>
<dbReference type="GO" id="GO:0005794">
    <property type="term" value="C:Golgi apparatus"/>
    <property type="evidence" value="ECO:0000318"/>
    <property type="project" value="GO_Central"/>
</dbReference>
<evidence type="ECO:0000259" key="8">
    <source>
        <dbReference type="Pfam" id="PF01529"/>
    </source>
</evidence>
<organism evidence="9 10">
    <name type="scientific">Monosiga brevicollis</name>
    <name type="common">Choanoflagellate</name>
    <dbReference type="NCBI Taxonomy" id="81824"/>
    <lineage>
        <taxon>Eukaryota</taxon>
        <taxon>Choanoflagellata</taxon>
        <taxon>Craspedida</taxon>
        <taxon>Salpingoecidae</taxon>
        <taxon>Monosiga</taxon>
    </lineage>
</organism>
<feature type="transmembrane region" description="Helical" evidence="7">
    <location>
        <begin position="129"/>
        <end position="146"/>
    </location>
</feature>
<evidence type="ECO:0000313" key="10">
    <source>
        <dbReference type="Proteomes" id="UP000001357"/>
    </source>
</evidence>
<dbReference type="Proteomes" id="UP000001357">
    <property type="component" value="Unassembled WGS sequence"/>
</dbReference>
<evidence type="ECO:0000256" key="2">
    <source>
        <dbReference type="ARBA" id="ARBA00022679"/>
    </source>
</evidence>
<dbReference type="KEGG" id="mbr:MONBRDRAFT_23154"/>
<dbReference type="Pfam" id="PF01529">
    <property type="entry name" value="DHHC"/>
    <property type="match status" value="1"/>
</dbReference>
<dbReference type="EMBL" id="CH991544">
    <property type="protein sequence ID" value="EDQ92218.1"/>
    <property type="molecule type" value="Genomic_DNA"/>
</dbReference>
<accession>A9URC3</accession>
<dbReference type="GO" id="GO:0005783">
    <property type="term" value="C:endoplasmic reticulum"/>
    <property type="evidence" value="ECO:0000318"/>
    <property type="project" value="GO_Central"/>
</dbReference>